<name>A0ABY8GFP2_EDWIC</name>
<proteinExistence type="predicted"/>
<evidence type="ECO:0000313" key="2">
    <source>
        <dbReference type="Proteomes" id="UP001222680"/>
    </source>
</evidence>
<dbReference type="Proteomes" id="UP001222680">
    <property type="component" value="Chromosome"/>
</dbReference>
<keyword evidence="2" id="KW-1185">Reference proteome</keyword>
<organism evidence="1 2">
    <name type="scientific">Edwardsiella ictaluri</name>
    <dbReference type="NCBI Taxonomy" id="67780"/>
    <lineage>
        <taxon>Bacteria</taxon>
        <taxon>Pseudomonadati</taxon>
        <taxon>Pseudomonadota</taxon>
        <taxon>Gammaproteobacteria</taxon>
        <taxon>Enterobacterales</taxon>
        <taxon>Hafniaceae</taxon>
        <taxon>Edwardsiella</taxon>
    </lineage>
</organism>
<protein>
    <submittedName>
        <fullName evidence="1">Uncharacterized protein</fullName>
    </submittedName>
</protein>
<accession>A0ABY8GFP2</accession>
<sequence>MSIEALQNAVAILLQKPDRPFAVGDVVVKKEGIGSITTRPHIGEKVIVSHVFATPVLNLQEKSVSLYYSQFCDIRIAFFYRDGVLVELAADARRFRHADD</sequence>
<dbReference type="EMBL" id="CP092014">
    <property type="protein sequence ID" value="WFN96156.1"/>
    <property type="molecule type" value="Genomic_DNA"/>
</dbReference>
<evidence type="ECO:0000313" key="1">
    <source>
        <dbReference type="EMBL" id="WFN96156.1"/>
    </source>
</evidence>
<dbReference type="RefSeq" id="WP_049640947.1">
    <property type="nucleotide sequence ID" value="NZ_CP113159.1"/>
</dbReference>
<reference evidence="1 2" key="1">
    <citation type="submission" date="2022-02" db="EMBL/GenBank/DDBJ databases">
        <title>Phenotypic, genotypic and serological characterization of Edwardsiella ictaluri from catfish and ornamental fish species.</title>
        <authorList>
            <person name="Rose D."/>
            <person name="Tekedar H.C."/>
            <person name="Waldbieser G.C."/>
            <person name="Aarattuthodi S."/>
            <person name="Griffin M.J."/>
        </authorList>
    </citation>
    <scope>NUCLEOTIDE SEQUENCE [LARGE SCALE GENOMIC DNA]</scope>
    <source>
        <strain evidence="1 2">13 TAL-140 K3</strain>
    </source>
</reference>
<gene>
    <name evidence="1" type="ORF">MAY91_15410</name>
</gene>